<feature type="region of interest" description="Disordered" evidence="4">
    <location>
        <begin position="1374"/>
        <end position="1422"/>
    </location>
</feature>
<dbReference type="EMBL" id="LN835308">
    <property type="protein sequence ID" value="CRH03869.1"/>
    <property type="molecule type" value="Genomic_DNA"/>
</dbReference>
<dbReference type="OMA" id="FCYRNSI"/>
<dbReference type="GO" id="GO:0080008">
    <property type="term" value="C:Cul4-RING E3 ubiquitin ligase complex"/>
    <property type="evidence" value="ECO:0007669"/>
    <property type="project" value="TreeGrafter"/>
</dbReference>
<feature type="region of interest" description="Disordered" evidence="4">
    <location>
        <begin position="1522"/>
        <end position="1600"/>
    </location>
</feature>
<feature type="region of interest" description="Disordered" evidence="4">
    <location>
        <begin position="1192"/>
        <end position="1243"/>
    </location>
</feature>
<dbReference type="PANTHER" id="PTHR15574:SF40">
    <property type="entry name" value="WD AND TETRATRICOPEPTIDE REPEATS PROTEIN 1"/>
    <property type="match status" value="1"/>
</dbReference>
<dbReference type="SUPFAM" id="SSF50978">
    <property type="entry name" value="WD40 repeat-like"/>
    <property type="match status" value="2"/>
</dbReference>
<evidence type="ECO:0000256" key="3">
    <source>
        <dbReference type="PROSITE-ProRule" id="PRU00221"/>
    </source>
</evidence>
<dbReference type="Gene3D" id="2.130.10.10">
    <property type="entry name" value="YVTN repeat-like/Quinoprotein amine dehydrogenase"/>
    <property type="match status" value="3"/>
</dbReference>
<dbReference type="OrthoDB" id="4869960at2759"/>
<reference evidence="5 6" key="1">
    <citation type="submission" date="2015-04" db="EMBL/GenBank/DDBJ databases">
        <authorList>
            <consortium name="Pathogen Informatics"/>
        </authorList>
    </citation>
    <scope>NUCLEOTIDE SEQUENCE [LARGE SCALE GENOMIC DNA]</scope>
    <source>
        <strain evidence="5 6">SGS1</strain>
    </source>
</reference>
<feature type="compositionally biased region" description="Basic and acidic residues" evidence="4">
    <location>
        <begin position="630"/>
        <end position="646"/>
    </location>
</feature>
<dbReference type="PROSITE" id="PS00678">
    <property type="entry name" value="WD_REPEATS_1"/>
    <property type="match status" value="1"/>
</dbReference>
<dbReference type="InterPro" id="IPR019775">
    <property type="entry name" value="WD40_repeat_CS"/>
</dbReference>
<dbReference type="PROSITE" id="PS50294">
    <property type="entry name" value="WD_REPEATS_REGION"/>
    <property type="match status" value="2"/>
</dbReference>
<dbReference type="KEGG" id="prel:PRELSG_1322700"/>
<dbReference type="PANTHER" id="PTHR15574">
    <property type="entry name" value="WD REPEAT DOMAIN-CONTAINING FAMILY"/>
    <property type="match status" value="1"/>
</dbReference>
<evidence type="ECO:0000313" key="6">
    <source>
        <dbReference type="Proteomes" id="UP000220158"/>
    </source>
</evidence>
<dbReference type="GO" id="GO:0045717">
    <property type="term" value="P:negative regulation of fatty acid biosynthetic process"/>
    <property type="evidence" value="ECO:0007669"/>
    <property type="project" value="TreeGrafter"/>
</dbReference>
<dbReference type="Pfam" id="PF00400">
    <property type="entry name" value="WD40"/>
    <property type="match status" value="4"/>
</dbReference>
<feature type="compositionally biased region" description="Polar residues" evidence="4">
    <location>
        <begin position="1200"/>
        <end position="1212"/>
    </location>
</feature>
<evidence type="ECO:0000313" key="5">
    <source>
        <dbReference type="EMBL" id="CRH03869.1"/>
    </source>
</evidence>
<protein>
    <recommendedName>
        <fullName evidence="7">WD and tetratricopeptide repeats protein 1</fullName>
    </recommendedName>
</protein>
<feature type="repeat" description="WD" evidence="3">
    <location>
        <begin position="48"/>
        <end position="89"/>
    </location>
</feature>
<feature type="compositionally biased region" description="Basic and acidic residues" evidence="4">
    <location>
        <begin position="655"/>
        <end position="668"/>
    </location>
</feature>
<keyword evidence="6" id="KW-1185">Reference proteome</keyword>
<feature type="compositionally biased region" description="Basic and acidic residues" evidence="4">
    <location>
        <begin position="1080"/>
        <end position="1095"/>
    </location>
</feature>
<dbReference type="InterPro" id="IPR001680">
    <property type="entry name" value="WD40_rpt"/>
</dbReference>
<feature type="compositionally biased region" description="Acidic residues" evidence="4">
    <location>
        <begin position="561"/>
        <end position="629"/>
    </location>
</feature>
<evidence type="ECO:0008006" key="7">
    <source>
        <dbReference type="Google" id="ProtNLM"/>
    </source>
</evidence>
<dbReference type="Proteomes" id="UP000220158">
    <property type="component" value="Chromosome 13"/>
</dbReference>
<dbReference type="RefSeq" id="XP_028535875.1">
    <property type="nucleotide sequence ID" value="XM_028678761.1"/>
</dbReference>
<keyword evidence="2" id="KW-0677">Repeat</keyword>
<dbReference type="InterPro" id="IPR036322">
    <property type="entry name" value="WD40_repeat_dom_sf"/>
</dbReference>
<evidence type="ECO:0000256" key="2">
    <source>
        <dbReference type="ARBA" id="ARBA00022737"/>
    </source>
</evidence>
<dbReference type="GO" id="GO:0005737">
    <property type="term" value="C:cytoplasm"/>
    <property type="evidence" value="ECO:0007669"/>
    <property type="project" value="TreeGrafter"/>
</dbReference>
<organism evidence="5 6">
    <name type="scientific">Plasmodium relictum</name>
    <dbReference type="NCBI Taxonomy" id="85471"/>
    <lineage>
        <taxon>Eukaryota</taxon>
        <taxon>Sar</taxon>
        <taxon>Alveolata</taxon>
        <taxon>Apicomplexa</taxon>
        <taxon>Aconoidasida</taxon>
        <taxon>Haemosporida</taxon>
        <taxon>Plasmodiidae</taxon>
        <taxon>Plasmodium</taxon>
        <taxon>Plasmodium (Haemamoeba)</taxon>
    </lineage>
</organism>
<feature type="compositionally biased region" description="Low complexity" evidence="4">
    <location>
        <begin position="1139"/>
        <end position="1149"/>
    </location>
</feature>
<proteinExistence type="predicted"/>
<keyword evidence="1 3" id="KW-0853">WD repeat</keyword>
<feature type="compositionally biased region" description="Low complexity" evidence="4">
    <location>
        <begin position="1546"/>
        <end position="1565"/>
    </location>
</feature>
<dbReference type="SMART" id="SM00320">
    <property type="entry name" value="WD40"/>
    <property type="match status" value="7"/>
</dbReference>
<name>A0A1J1HHW9_PLARL</name>
<dbReference type="SUPFAM" id="SSF48452">
    <property type="entry name" value="TPR-like"/>
    <property type="match status" value="1"/>
</dbReference>
<accession>A0A1J1HHW9</accession>
<feature type="compositionally biased region" description="Basic residues" evidence="4">
    <location>
        <begin position="1580"/>
        <end position="1590"/>
    </location>
</feature>
<feature type="compositionally biased region" description="Basic and acidic residues" evidence="4">
    <location>
        <begin position="1522"/>
        <end position="1536"/>
    </location>
</feature>
<gene>
    <name evidence="5" type="ORF">PRELSG_1322700</name>
</gene>
<dbReference type="InterPro" id="IPR045151">
    <property type="entry name" value="DCAF8"/>
</dbReference>
<feature type="compositionally biased region" description="Low complexity" evidence="4">
    <location>
        <begin position="1213"/>
        <end position="1237"/>
    </location>
</feature>
<dbReference type="PROSITE" id="PS50082">
    <property type="entry name" value="WD_REPEATS_2"/>
    <property type="match status" value="2"/>
</dbReference>
<sequence>MNYDYYQNENIYNDIRKLKIDKQYFNYINQNVQSNDKFISRLQNTMTLTGHEGCVNRLKWNDDNHLLASASDDRKVLIWNINSYKYKNKPKYTIETGHFYNIFGVAFIDNDYVVTGSMDRQVRVHNIQNSSYKDIHKCHSDRVKHLATIPKHNKFIYWSCSEDGTVRQFDTREKHICNPPDCKNVIINYNRVHNENKMNRSVPNNTNRKVNKFNYFLKNRYNLLRAMNEHKYLNMEFQREMKAIAVNPLFNNYIGVCSNDMLIRVYDRRMLNLYKKNEKMNLRNSIPSDTYYPKHLWNYCDEDDEKKLNHNSLFCTHLAWSNDGKYLGVTYNNEHVYLFNFLNKEEEKCLSYNFVDNKCTFDYEKKYDILFPPYYNEKEDNNTNYLEERKNYIYELSLIKNIEKLAGEAYEKKQYFEAEYLYNECLNLVKNKDIKKVLYCNLAITLIQRKAKNDAYLAEQYSLEALKLDPSYYKAIYRRIQANIVNKKLINAYRITLSACKHYKGVIEFFYLKKKIKRKLYELYRDKISSIKEKKLSNEKKKKEKKDESFYNKKFKDIKEEEEEEFKYEDTDNDEYNEDEDEEDEEDEDEDDEDKNEDEDEDEDDDNENNDDKDNVDEDNDDEEEEGDNENTKLKEYKEKENKKGYDNIGENEEDSIRISKNEAKENKDDSLKINTDIYLKNLAKNEDTNFKGNENKGNFKKEENCNEFMELKFPLKSNNDNTKKLTEKCLNENNYDEKKRKHEQFIKSSPHNFFSTSNELRKKKKKKKKYKHIEEKHEYIDIKKEKYKNIEEKNEIYNLEKFKDNNHGKIIESFDDNLKSVYSMNSKNIDENSKKDKTIKKKLKKKKGEKYINIINQISLYLQYKVLHSYPYFLIFYVSFCYRNSITSWKGWPQYYYLSVVEKVYNLKMKEKLLKDKYYEKKNNKKLKKYNRNYEYIFSDKKENRYELNMIKEKEILRNSFELDKNKQQKKINSKKNVKDNKKDCISYENEKNFNFLKYEHNNLEINNNFNMQDNDDLDDYKLNKNDENHDNINNQDENDINNNYNLKNSNPKSTNVENCEKNELLYNLHEFLGKKEKEKKYEENEKIKEKKREEDDEEKKKKKEVYIDNIKNNERIKKKRKNIFIKEKLREKQNAYSDTSSSSSNNENIRKENIKKDIDYILEKSYRKTNQRNIIRLELYRSTFSNTSISTNTQNQNANVPSHENTTIEDSNNTHNSQNNNNNIITNNLSNQNENISEDNSRTDINNVNYRVESFTHGILNDFNFSYFRLGNNNVILNTRLVNDSNNNIDNNTITNNTFSNDDNTINSNNTFINNNNTDNNNTINNINTTTNSFNNNNNTDNNNTINNIATITDGYNNNNNIDNNNAINNMTTTTTTTNSRNNNNTDNNSIINNSSIATNSSNNNNSNTTTNSSNYNSNNNISNNNIINNIIKNNENNNNNTNNNTNSSIGLDGESFVKKENKENEKHVSSNYDNNEYVYESSISNNSKNKASKENNICGFEYKNKSVLDRKMSIEENDKDMISLKNENRTNEKKKTKKKSDDNGNSTNSSNLSLKNNDSKFNNFEDSVNKDNNSIKIKNKKKKKKKKNSDNESSNYSKSFLHDYSLKNNIKDKIEKKENIRDIKNKSTKYFNKKKKCEYIIYDSNSLINEINTSELEEKDEVDIYSSDDQNFLHKKKISILKNHAVLDFREYSSDNSYSSLSTDNTSSTYENQFYDYLYNEIDHKDINSCQNIYVFEKKKKKKIRNYIEKIEDPLWVPQGNCKRFVGHCNNGTDIKEVAFWNDNAILAASDNSEVYVWRIRDGKLLNVLKGHENHVNCVQVHPEGSFLATSGIDKYIQIWQPNNKKEFIFDKSVQDTMFENQKLLELSNTNYFSFVNFSPIIINTTRNNQSQRFAECLIQ</sequence>
<dbReference type="InterPro" id="IPR015943">
    <property type="entry name" value="WD40/YVTN_repeat-like_dom_sf"/>
</dbReference>
<evidence type="ECO:0000256" key="4">
    <source>
        <dbReference type="SAM" id="MobiDB-lite"/>
    </source>
</evidence>
<evidence type="ECO:0000256" key="1">
    <source>
        <dbReference type="ARBA" id="ARBA00022574"/>
    </source>
</evidence>
<feature type="repeat" description="WD" evidence="3">
    <location>
        <begin position="1812"/>
        <end position="1844"/>
    </location>
</feature>
<dbReference type="GeneID" id="39738160"/>
<feature type="region of interest" description="Disordered" evidence="4">
    <location>
        <begin position="561"/>
        <end position="668"/>
    </location>
</feature>
<feature type="region of interest" description="Disordered" evidence="4">
    <location>
        <begin position="1080"/>
        <end position="1104"/>
    </location>
</feature>
<dbReference type="InterPro" id="IPR011990">
    <property type="entry name" value="TPR-like_helical_dom_sf"/>
</dbReference>
<dbReference type="VEuPathDB" id="PlasmoDB:PRELSG_1322700"/>
<feature type="region of interest" description="Disordered" evidence="4">
    <location>
        <begin position="1133"/>
        <end position="1152"/>
    </location>
</feature>